<evidence type="ECO:0000256" key="3">
    <source>
        <dbReference type="ARBA" id="ARBA00023163"/>
    </source>
</evidence>
<name>A0A831PNH3_9EURY</name>
<sequence>MLTNSSDPGAAAMMDLFVRVLNRAAAIEREAVDIGHGVLLYPSEVHLIDLVGRFPEENVSGLASRLGITKGAVSQTVKKLEAKGYLERENPAGDRKTVYLRLTERGREAFAWHRGYHEAVNRQVLGGIAGFDPAEIEACTRVLLEIEHIFEACPAVREAHTRAFLERRRQIDIV</sequence>
<dbReference type="Pfam" id="PF12802">
    <property type="entry name" value="MarR_2"/>
    <property type="match status" value="1"/>
</dbReference>
<dbReference type="GO" id="GO:0003700">
    <property type="term" value="F:DNA-binding transcription factor activity"/>
    <property type="evidence" value="ECO:0007669"/>
    <property type="project" value="InterPro"/>
</dbReference>
<dbReference type="CDD" id="cd00090">
    <property type="entry name" value="HTH_ARSR"/>
    <property type="match status" value="1"/>
</dbReference>
<dbReference type="PROSITE" id="PS50995">
    <property type="entry name" value="HTH_MARR_2"/>
    <property type="match status" value="1"/>
</dbReference>
<proteinExistence type="predicted"/>
<dbReference type="PANTHER" id="PTHR35790">
    <property type="entry name" value="HTH-TYPE TRANSCRIPTIONAL REGULATOR PCHR"/>
    <property type="match status" value="1"/>
</dbReference>
<reference evidence="5" key="1">
    <citation type="journal article" date="2020" name="mSystems">
        <title>Genome- and Community-Level Interaction Insights into Carbon Utilization and Element Cycling Functions of Hydrothermarchaeota in Hydrothermal Sediment.</title>
        <authorList>
            <person name="Zhou Z."/>
            <person name="Liu Y."/>
            <person name="Xu W."/>
            <person name="Pan J."/>
            <person name="Luo Z.H."/>
            <person name="Li M."/>
        </authorList>
    </citation>
    <scope>NUCLEOTIDE SEQUENCE</scope>
    <source>
        <strain evidence="5">SpSt-1183</strain>
    </source>
</reference>
<dbReference type="Gene3D" id="1.10.10.10">
    <property type="entry name" value="Winged helix-like DNA-binding domain superfamily/Winged helix DNA-binding domain"/>
    <property type="match status" value="1"/>
</dbReference>
<dbReference type="InterPro" id="IPR036390">
    <property type="entry name" value="WH_DNA-bd_sf"/>
</dbReference>
<dbReference type="PRINTS" id="PR00598">
    <property type="entry name" value="HTHMARR"/>
</dbReference>
<dbReference type="InterPro" id="IPR023187">
    <property type="entry name" value="Tscrpt_reg_MarR-type_CS"/>
</dbReference>
<dbReference type="PANTHER" id="PTHR35790:SF4">
    <property type="entry name" value="HTH-TYPE TRANSCRIPTIONAL REGULATOR PCHR"/>
    <property type="match status" value="1"/>
</dbReference>
<organism evidence="5">
    <name type="scientific">Methanofollis liminatans</name>
    <dbReference type="NCBI Taxonomy" id="2201"/>
    <lineage>
        <taxon>Archaea</taxon>
        <taxon>Methanobacteriati</taxon>
        <taxon>Methanobacteriota</taxon>
        <taxon>Stenosarchaea group</taxon>
        <taxon>Methanomicrobia</taxon>
        <taxon>Methanomicrobiales</taxon>
        <taxon>Methanomicrobiaceae</taxon>
        <taxon>Methanofollis</taxon>
    </lineage>
</organism>
<keyword evidence="1" id="KW-0805">Transcription regulation</keyword>
<evidence type="ECO:0000256" key="1">
    <source>
        <dbReference type="ARBA" id="ARBA00023015"/>
    </source>
</evidence>
<keyword evidence="3" id="KW-0804">Transcription</keyword>
<protein>
    <submittedName>
        <fullName evidence="5">MarR family transcriptional regulator</fullName>
    </submittedName>
</protein>
<evidence type="ECO:0000259" key="4">
    <source>
        <dbReference type="PROSITE" id="PS50995"/>
    </source>
</evidence>
<dbReference type="InterPro" id="IPR011991">
    <property type="entry name" value="ArsR-like_HTH"/>
</dbReference>
<feature type="domain" description="HTH marR-type" evidence="4">
    <location>
        <begin position="14"/>
        <end position="148"/>
    </location>
</feature>
<keyword evidence="2" id="KW-0238">DNA-binding</keyword>
<evidence type="ECO:0000256" key="2">
    <source>
        <dbReference type="ARBA" id="ARBA00023125"/>
    </source>
</evidence>
<dbReference type="PROSITE" id="PS01117">
    <property type="entry name" value="HTH_MARR_1"/>
    <property type="match status" value="1"/>
</dbReference>
<dbReference type="SMART" id="SM00347">
    <property type="entry name" value="HTH_MARR"/>
    <property type="match status" value="1"/>
</dbReference>
<dbReference type="AlphaFoldDB" id="A0A831PNH3"/>
<dbReference type="EMBL" id="DSBY01000077">
    <property type="protein sequence ID" value="HDS62869.1"/>
    <property type="molecule type" value="Genomic_DNA"/>
</dbReference>
<dbReference type="InterPro" id="IPR052067">
    <property type="entry name" value="Metal_resp_HTH_trans_reg"/>
</dbReference>
<evidence type="ECO:0000313" key="5">
    <source>
        <dbReference type="EMBL" id="HDS62869.1"/>
    </source>
</evidence>
<dbReference type="GO" id="GO:0003677">
    <property type="term" value="F:DNA binding"/>
    <property type="evidence" value="ECO:0007669"/>
    <property type="project" value="UniProtKB-KW"/>
</dbReference>
<dbReference type="InterPro" id="IPR000835">
    <property type="entry name" value="HTH_MarR-typ"/>
</dbReference>
<dbReference type="SUPFAM" id="SSF46785">
    <property type="entry name" value="Winged helix' DNA-binding domain"/>
    <property type="match status" value="1"/>
</dbReference>
<dbReference type="InterPro" id="IPR036388">
    <property type="entry name" value="WH-like_DNA-bd_sf"/>
</dbReference>
<gene>
    <name evidence="5" type="ORF">ENN52_01820</name>
</gene>
<dbReference type="Proteomes" id="UP000885648">
    <property type="component" value="Unassembled WGS sequence"/>
</dbReference>
<accession>A0A831PNH3</accession>
<comment type="caution">
    <text evidence="5">The sequence shown here is derived from an EMBL/GenBank/DDBJ whole genome shotgun (WGS) entry which is preliminary data.</text>
</comment>